<feature type="region of interest" description="Disordered" evidence="1">
    <location>
        <begin position="256"/>
        <end position="278"/>
    </location>
</feature>
<protein>
    <recommendedName>
        <fullName evidence="2">SET domain-containing protein</fullName>
    </recommendedName>
</protein>
<feature type="region of interest" description="Disordered" evidence="1">
    <location>
        <begin position="167"/>
        <end position="186"/>
    </location>
</feature>
<reference evidence="3" key="1">
    <citation type="submission" date="2022-07" db="EMBL/GenBank/DDBJ databases">
        <title>Genome Sequence of Leucocoprinus birnbaumii.</title>
        <authorList>
            <person name="Buettner E."/>
        </authorList>
    </citation>
    <scope>NUCLEOTIDE SEQUENCE</scope>
    <source>
        <strain evidence="3">VT141</strain>
    </source>
</reference>
<dbReference type="InterPro" id="IPR050869">
    <property type="entry name" value="H3K4_H4K5_MeTrfase"/>
</dbReference>
<dbReference type="Pfam" id="PF00856">
    <property type="entry name" value="SET"/>
    <property type="match status" value="1"/>
</dbReference>
<feature type="compositionally biased region" description="Basic and acidic residues" evidence="1">
    <location>
        <begin position="256"/>
        <end position="272"/>
    </location>
</feature>
<evidence type="ECO:0000313" key="4">
    <source>
        <dbReference type="Proteomes" id="UP001213000"/>
    </source>
</evidence>
<comment type="caution">
    <text evidence="3">The sequence shown here is derived from an EMBL/GenBank/DDBJ whole genome shotgun (WGS) entry which is preliminary data.</text>
</comment>
<accession>A0AAD5YYY5</accession>
<gene>
    <name evidence="3" type="ORF">NP233_g2271</name>
</gene>
<evidence type="ECO:0000313" key="3">
    <source>
        <dbReference type="EMBL" id="KAJ3573704.1"/>
    </source>
</evidence>
<name>A0AAD5YYY5_9AGAR</name>
<dbReference type="AlphaFoldDB" id="A0AAD5YYY5"/>
<dbReference type="EMBL" id="JANIEX010000094">
    <property type="protein sequence ID" value="KAJ3573704.1"/>
    <property type="molecule type" value="Genomic_DNA"/>
</dbReference>
<evidence type="ECO:0000256" key="1">
    <source>
        <dbReference type="SAM" id="MobiDB-lite"/>
    </source>
</evidence>
<dbReference type="CDD" id="cd20071">
    <property type="entry name" value="SET_SMYD"/>
    <property type="match status" value="1"/>
</dbReference>
<feature type="compositionally biased region" description="Basic and acidic residues" evidence="1">
    <location>
        <begin position="174"/>
        <end position="186"/>
    </location>
</feature>
<dbReference type="InterPro" id="IPR046341">
    <property type="entry name" value="SET_dom_sf"/>
</dbReference>
<dbReference type="Proteomes" id="UP001213000">
    <property type="component" value="Unassembled WGS sequence"/>
</dbReference>
<feature type="region of interest" description="Disordered" evidence="1">
    <location>
        <begin position="366"/>
        <end position="415"/>
    </location>
</feature>
<organism evidence="3 4">
    <name type="scientific">Leucocoprinus birnbaumii</name>
    <dbReference type="NCBI Taxonomy" id="56174"/>
    <lineage>
        <taxon>Eukaryota</taxon>
        <taxon>Fungi</taxon>
        <taxon>Dikarya</taxon>
        <taxon>Basidiomycota</taxon>
        <taxon>Agaricomycotina</taxon>
        <taxon>Agaricomycetes</taxon>
        <taxon>Agaricomycetidae</taxon>
        <taxon>Agaricales</taxon>
        <taxon>Agaricineae</taxon>
        <taxon>Agaricaceae</taxon>
        <taxon>Leucocoprinus</taxon>
    </lineage>
</organism>
<dbReference type="PANTHER" id="PTHR12197:SF251">
    <property type="entry name" value="EG:BACR7C10.4 PROTEIN"/>
    <property type="match status" value="1"/>
</dbReference>
<sequence>MNVEIKSNDDGRKVLRVTKDIEAGETIYKEYPVVAVLDADLESSGKYCSHCFRALDFSTSSTAFQLPENQNPLGSTFCSEHCLNTNKSQSTSLLFTQEPPLPPELAAPNSPALDVEGRKAAQDKFVEYVKKEKRAGPLLVARFIARQVALETAKLAGKMSDVTAAGGSASASAKAEDAQGKKKEDFTDAEEGDYLLADHMERLRYLGVKPNEEELPLISAVLEKTLPGLEQFVTEERHATLLGKMAYNAIGVGYREDKPESTARPEDIEKTRTPTGTQHQLGSAFYTLSSYANHSCTPSAKLTFPSNTTELHLISTRALKKGDEITVAFVDVNQHDNESGAEARRRRRIELARGWRFACGCEKCEEEGRELSKEEKEGEKEKEEVVGDESKVEESARRFEEREKEIREEKANDVE</sequence>
<proteinExistence type="predicted"/>
<feature type="domain" description="SET" evidence="2">
    <location>
        <begin position="1"/>
        <end position="330"/>
    </location>
</feature>
<keyword evidence="4" id="KW-1185">Reference proteome</keyword>
<evidence type="ECO:0000259" key="2">
    <source>
        <dbReference type="PROSITE" id="PS50280"/>
    </source>
</evidence>
<dbReference type="SUPFAM" id="SSF82199">
    <property type="entry name" value="SET domain"/>
    <property type="match status" value="1"/>
</dbReference>
<dbReference type="PROSITE" id="PS50280">
    <property type="entry name" value="SET"/>
    <property type="match status" value="1"/>
</dbReference>
<feature type="compositionally biased region" description="Basic and acidic residues" evidence="1">
    <location>
        <begin position="369"/>
        <end position="415"/>
    </location>
</feature>
<dbReference type="Gene3D" id="2.170.270.10">
    <property type="entry name" value="SET domain"/>
    <property type="match status" value="2"/>
</dbReference>
<dbReference type="PANTHER" id="PTHR12197">
    <property type="entry name" value="HISTONE-LYSINE N-METHYLTRANSFERASE SMYD"/>
    <property type="match status" value="1"/>
</dbReference>
<dbReference type="Gene3D" id="6.10.140.2220">
    <property type="match status" value="1"/>
</dbReference>
<dbReference type="GO" id="GO:0005634">
    <property type="term" value="C:nucleus"/>
    <property type="evidence" value="ECO:0007669"/>
    <property type="project" value="TreeGrafter"/>
</dbReference>
<dbReference type="InterPro" id="IPR001214">
    <property type="entry name" value="SET_dom"/>
</dbReference>